<organism evidence="1 2">
    <name type="scientific">Necator americanus</name>
    <name type="common">Human hookworm</name>
    <dbReference type="NCBI Taxonomy" id="51031"/>
    <lineage>
        <taxon>Eukaryota</taxon>
        <taxon>Metazoa</taxon>
        <taxon>Ecdysozoa</taxon>
        <taxon>Nematoda</taxon>
        <taxon>Chromadorea</taxon>
        <taxon>Rhabditida</taxon>
        <taxon>Rhabditina</taxon>
        <taxon>Rhabditomorpha</taxon>
        <taxon>Strongyloidea</taxon>
        <taxon>Ancylostomatidae</taxon>
        <taxon>Bunostominae</taxon>
        <taxon>Necator</taxon>
    </lineage>
</organism>
<evidence type="ECO:0000313" key="2">
    <source>
        <dbReference type="Proteomes" id="UP001303046"/>
    </source>
</evidence>
<gene>
    <name evidence="1" type="primary">Necator_chrX.g24836</name>
    <name evidence="1" type="ORF">RB195_024671</name>
</gene>
<accession>A0ABR1EP59</accession>
<evidence type="ECO:0000313" key="1">
    <source>
        <dbReference type="EMBL" id="KAK6764437.1"/>
    </source>
</evidence>
<sequence>MDNIDKEYDHVLENYHYCTKKVESYKTTERRLLPETLELIHQRGVGRSAGNQKLTYKLARLCRDREETRTRTMVAEVGCRAFVVPANHKTKMTALGTQMEQPLYREEEWKKSFTTSTLISSTADALASSPPD</sequence>
<reference evidence="1 2" key="1">
    <citation type="submission" date="2023-08" db="EMBL/GenBank/DDBJ databases">
        <title>A Necator americanus chromosomal reference genome.</title>
        <authorList>
            <person name="Ilik V."/>
            <person name="Petrzelkova K.J."/>
            <person name="Pardy F."/>
            <person name="Fuh T."/>
            <person name="Niatou-Singa F.S."/>
            <person name="Gouil Q."/>
            <person name="Baker L."/>
            <person name="Ritchie M.E."/>
            <person name="Jex A.R."/>
            <person name="Gazzola D."/>
            <person name="Li H."/>
            <person name="Toshio Fujiwara R."/>
            <person name="Zhan B."/>
            <person name="Aroian R.V."/>
            <person name="Pafco B."/>
            <person name="Schwarz E.M."/>
        </authorList>
    </citation>
    <scope>NUCLEOTIDE SEQUENCE [LARGE SCALE GENOMIC DNA]</scope>
    <source>
        <strain evidence="1 2">Aroian</strain>
        <tissue evidence="1">Whole animal</tissue>
    </source>
</reference>
<name>A0ABR1EP59_NECAM</name>
<dbReference type="Proteomes" id="UP001303046">
    <property type="component" value="Unassembled WGS sequence"/>
</dbReference>
<protein>
    <submittedName>
        <fullName evidence="1">Uncharacterized protein</fullName>
    </submittedName>
</protein>
<comment type="caution">
    <text evidence="1">The sequence shown here is derived from an EMBL/GenBank/DDBJ whole genome shotgun (WGS) entry which is preliminary data.</text>
</comment>
<dbReference type="EMBL" id="JAVFWL010000006">
    <property type="protein sequence ID" value="KAK6764437.1"/>
    <property type="molecule type" value="Genomic_DNA"/>
</dbReference>
<keyword evidence="2" id="KW-1185">Reference proteome</keyword>
<proteinExistence type="predicted"/>